<evidence type="ECO:0000313" key="6">
    <source>
        <dbReference type="EMBL" id="WSE32132.1"/>
    </source>
</evidence>
<feature type="domain" description="Response regulatory" evidence="5">
    <location>
        <begin position="1"/>
        <end position="106"/>
    </location>
</feature>
<dbReference type="RefSeq" id="WP_326834940.1">
    <property type="nucleotide sequence ID" value="NZ_CP142149.1"/>
</dbReference>
<evidence type="ECO:0000256" key="2">
    <source>
        <dbReference type="ARBA" id="ARBA00023012"/>
    </source>
</evidence>
<dbReference type="Proteomes" id="UP001330812">
    <property type="component" value="Chromosome"/>
</dbReference>
<dbReference type="PANTHER" id="PTHR48111">
    <property type="entry name" value="REGULATOR OF RPOS"/>
    <property type="match status" value="1"/>
</dbReference>
<dbReference type="PANTHER" id="PTHR48111:SF40">
    <property type="entry name" value="PHOSPHATE REGULON TRANSCRIPTIONAL REGULATORY PROTEIN PHOB"/>
    <property type="match status" value="1"/>
</dbReference>
<evidence type="ECO:0000256" key="3">
    <source>
        <dbReference type="ARBA" id="ARBA00023125"/>
    </source>
</evidence>
<proteinExistence type="predicted"/>
<evidence type="ECO:0000313" key="7">
    <source>
        <dbReference type="Proteomes" id="UP001330812"/>
    </source>
</evidence>
<gene>
    <name evidence="6" type="ORF">VSH64_08425</name>
</gene>
<name>A0ABZ1IDY2_9PSEU</name>
<keyword evidence="2" id="KW-0902">Two-component regulatory system</keyword>
<organism evidence="6 7">
    <name type="scientific">Amycolatopsis rhabdoformis</name>
    <dbReference type="NCBI Taxonomy" id="1448059"/>
    <lineage>
        <taxon>Bacteria</taxon>
        <taxon>Bacillati</taxon>
        <taxon>Actinomycetota</taxon>
        <taxon>Actinomycetes</taxon>
        <taxon>Pseudonocardiales</taxon>
        <taxon>Pseudonocardiaceae</taxon>
        <taxon>Amycolatopsis</taxon>
    </lineage>
</organism>
<dbReference type="Gene3D" id="3.40.50.2300">
    <property type="match status" value="1"/>
</dbReference>
<dbReference type="PROSITE" id="PS50110">
    <property type="entry name" value="RESPONSE_REGULATORY"/>
    <property type="match status" value="1"/>
</dbReference>
<dbReference type="EMBL" id="CP142149">
    <property type="protein sequence ID" value="WSE32132.1"/>
    <property type="molecule type" value="Genomic_DNA"/>
</dbReference>
<protein>
    <submittedName>
        <fullName evidence="6">Response regulator</fullName>
    </submittedName>
</protein>
<feature type="modified residue" description="4-aspartylphosphate" evidence="4">
    <location>
        <position position="37"/>
    </location>
</feature>
<dbReference type="InterPro" id="IPR001789">
    <property type="entry name" value="Sig_transdc_resp-reg_receiver"/>
</dbReference>
<sequence>MLRASLAQEGYDVVWRTRGEEALVEAERQAPDLVLLDLGLPDLDGIRLCRRMRDARPDSVIVILPARSEAIDVVVGRLRWLWAGFSSTPSRDASLWTVAKCRCGPKSSSSCCAWPRMPAPRSVARR</sequence>
<keyword evidence="1 4" id="KW-0597">Phosphoprotein</keyword>
<keyword evidence="3" id="KW-0238">DNA-binding</keyword>
<dbReference type="Pfam" id="PF00072">
    <property type="entry name" value="Response_reg"/>
    <property type="match status" value="1"/>
</dbReference>
<evidence type="ECO:0000259" key="5">
    <source>
        <dbReference type="PROSITE" id="PS50110"/>
    </source>
</evidence>
<dbReference type="InterPro" id="IPR039420">
    <property type="entry name" value="WalR-like"/>
</dbReference>
<evidence type="ECO:0000256" key="4">
    <source>
        <dbReference type="PROSITE-ProRule" id="PRU00169"/>
    </source>
</evidence>
<dbReference type="SUPFAM" id="SSF52172">
    <property type="entry name" value="CheY-like"/>
    <property type="match status" value="1"/>
</dbReference>
<dbReference type="InterPro" id="IPR011006">
    <property type="entry name" value="CheY-like_superfamily"/>
</dbReference>
<reference evidence="6 7" key="1">
    <citation type="journal article" date="2015" name="Int. J. Syst. Evol. Microbiol.">
        <title>Amycolatopsis rhabdoformis sp. nov., an actinomycete isolated from a tropical forest soil.</title>
        <authorList>
            <person name="Souza W.R."/>
            <person name="Silva R.E."/>
            <person name="Goodfellow M."/>
            <person name="Busarakam K."/>
            <person name="Figueiro F.S."/>
            <person name="Ferreira D."/>
            <person name="Rodrigues-Filho E."/>
            <person name="Moraes L.A.B."/>
            <person name="Zucchi T.D."/>
        </authorList>
    </citation>
    <scope>NUCLEOTIDE SEQUENCE [LARGE SCALE GENOMIC DNA]</scope>
    <source>
        <strain evidence="6 7">NCIMB 14900</strain>
    </source>
</reference>
<accession>A0ABZ1IDY2</accession>
<keyword evidence="7" id="KW-1185">Reference proteome</keyword>
<evidence type="ECO:0000256" key="1">
    <source>
        <dbReference type="ARBA" id="ARBA00022553"/>
    </source>
</evidence>